<proteinExistence type="predicted"/>
<dbReference type="AlphaFoldDB" id="A0A2T7A2X5"/>
<sequence length="190" mass="20639">MSLPLTPPPTPIKSPRRKYKKAPPQIAVTTFFALTPAILELYTIYPLSVPSKGLIPPPDAARAAALRFLTELHRQAHISANALGSGRPVSFVSPDKRLSPRSSGFRVDCDVGGYRTALERLEMGLEGFLEEGEHWWAGSMLEDVKIALGLLEGWNGTGEGALEKDVKGRPEIDECYIEVLRSLLGSESGG</sequence>
<dbReference type="Proteomes" id="UP000244722">
    <property type="component" value="Unassembled WGS sequence"/>
</dbReference>
<dbReference type="EMBL" id="NESQ01000034">
    <property type="protein sequence ID" value="PUU82079.1"/>
    <property type="molecule type" value="Genomic_DNA"/>
</dbReference>
<comment type="caution">
    <text evidence="1">The sequence shown here is derived from an EMBL/GenBank/DDBJ whole genome shotgun (WGS) entry which is preliminary data.</text>
</comment>
<reference evidence="1 2" key="1">
    <citation type="submission" date="2017-04" db="EMBL/GenBank/DDBJ databases">
        <title>Draft genome sequence of Tuber borchii Vittad., a whitish edible truffle.</title>
        <authorList>
            <consortium name="DOE Joint Genome Institute"/>
            <person name="Murat C."/>
            <person name="Kuo A."/>
            <person name="Barry K.W."/>
            <person name="Clum A."/>
            <person name="Dockter R.B."/>
            <person name="Fauchery L."/>
            <person name="Iotti M."/>
            <person name="Kohler A."/>
            <person name="Labutti K."/>
            <person name="Lindquist E.A."/>
            <person name="Lipzen A."/>
            <person name="Ohm R.A."/>
            <person name="Wang M."/>
            <person name="Grigoriev I.V."/>
            <person name="Zambonelli A."/>
            <person name="Martin F.M."/>
        </authorList>
    </citation>
    <scope>NUCLEOTIDE SEQUENCE [LARGE SCALE GENOMIC DNA]</scope>
    <source>
        <strain evidence="1 2">Tbo3840</strain>
    </source>
</reference>
<keyword evidence="2" id="KW-1185">Reference proteome</keyword>
<evidence type="ECO:0000313" key="1">
    <source>
        <dbReference type="EMBL" id="PUU82079.1"/>
    </source>
</evidence>
<name>A0A2T7A2X5_TUBBO</name>
<accession>A0A2T7A2X5</accession>
<dbReference type="OrthoDB" id="10412813at2759"/>
<gene>
    <name evidence="1" type="ORF">B9Z19DRAFT_1075758</name>
</gene>
<evidence type="ECO:0000313" key="2">
    <source>
        <dbReference type="Proteomes" id="UP000244722"/>
    </source>
</evidence>
<protein>
    <submittedName>
        <fullName evidence="1">Uncharacterized protein</fullName>
    </submittedName>
</protein>
<organism evidence="1 2">
    <name type="scientific">Tuber borchii</name>
    <name type="common">White truffle</name>
    <dbReference type="NCBI Taxonomy" id="42251"/>
    <lineage>
        <taxon>Eukaryota</taxon>
        <taxon>Fungi</taxon>
        <taxon>Dikarya</taxon>
        <taxon>Ascomycota</taxon>
        <taxon>Pezizomycotina</taxon>
        <taxon>Pezizomycetes</taxon>
        <taxon>Pezizales</taxon>
        <taxon>Tuberaceae</taxon>
        <taxon>Tuber</taxon>
    </lineage>
</organism>